<dbReference type="GO" id="GO:0004077">
    <property type="term" value="F:biotin--[biotin carboxyl-carrier protein] ligase activity"/>
    <property type="evidence" value="ECO:0007669"/>
    <property type="project" value="UniProtKB-EC"/>
</dbReference>
<evidence type="ECO:0000256" key="12">
    <source>
        <dbReference type="ARBA" id="ARBA00022993"/>
    </source>
</evidence>
<dbReference type="InterPro" id="IPR004619">
    <property type="entry name" value="Type_III_PanK"/>
</dbReference>
<evidence type="ECO:0000313" key="18">
    <source>
        <dbReference type="Proteomes" id="UP000831534"/>
    </source>
</evidence>
<comment type="catalytic activity">
    <reaction evidence="1 15">
        <text>(R)-pantothenate + ATP = (R)-4'-phosphopantothenate + ADP + H(+)</text>
        <dbReference type="Rhea" id="RHEA:16373"/>
        <dbReference type="ChEBI" id="CHEBI:10986"/>
        <dbReference type="ChEBI" id="CHEBI:15378"/>
        <dbReference type="ChEBI" id="CHEBI:29032"/>
        <dbReference type="ChEBI" id="CHEBI:30616"/>
        <dbReference type="ChEBI" id="CHEBI:456216"/>
        <dbReference type="EC" id="2.7.1.33"/>
    </reaction>
</comment>
<evidence type="ECO:0000313" key="17">
    <source>
        <dbReference type="EMBL" id="XHH49992.1"/>
    </source>
</evidence>
<comment type="cofactor">
    <cofactor evidence="2">
        <name>K(+)</name>
        <dbReference type="ChEBI" id="CHEBI:29103"/>
    </cofactor>
</comment>
<dbReference type="Pfam" id="PF02237">
    <property type="entry name" value="BPL_C"/>
    <property type="match status" value="1"/>
</dbReference>
<evidence type="ECO:0000256" key="9">
    <source>
        <dbReference type="ARBA" id="ARBA00022777"/>
    </source>
</evidence>
<dbReference type="CDD" id="cd16442">
    <property type="entry name" value="BPL"/>
    <property type="match status" value="1"/>
</dbReference>
<dbReference type="HAMAP" id="MF_01274">
    <property type="entry name" value="Pantothen_kinase_3"/>
    <property type="match status" value="1"/>
</dbReference>
<keyword evidence="8 15" id="KW-0547">Nucleotide-binding</keyword>
<dbReference type="KEGG" id="ckh:LVJ77_03190"/>
<evidence type="ECO:0000256" key="15">
    <source>
        <dbReference type="HAMAP-Rule" id="MF_01274"/>
    </source>
</evidence>
<feature type="binding site" evidence="15">
    <location>
        <position position="442"/>
    </location>
    <ligand>
        <name>ATP</name>
        <dbReference type="ChEBI" id="CHEBI:30616"/>
    </ligand>
</feature>
<dbReference type="GO" id="GO:0005524">
    <property type="term" value="F:ATP binding"/>
    <property type="evidence" value="ECO:0007669"/>
    <property type="project" value="UniProtKB-UniRule"/>
</dbReference>
<dbReference type="GO" id="GO:0005737">
    <property type="term" value="C:cytoplasm"/>
    <property type="evidence" value="ECO:0007669"/>
    <property type="project" value="UniProtKB-SubCell"/>
</dbReference>
<dbReference type="Pfam" id="PF03309">
    <property type="entry name" value="Pan_kinase"/>
    <property type="match status" value="1"/>
</dbReference>
<feature type="binding site" evidence="15">
    <location>
        <begin position="417"/>
        <end position="420"/>
    </location>
    <ligand>
        <name>substrate</name>
    </ligand>
</feature>
<evidence type="ECO:0000256" key="3">
    <source>
        <dbReference type="ARBA" id="ARBA00004496"/>
    </source>
</evidence>
<dbReference type="Gene3D" id="3.30.930.10">
    <property type="entry name" value="Bira Bifunctional Protein, Domain 2"/>
    <property type="match status" value="1"/>
</dbReference>
<dbReference type="EMBL" id="CP091521">
    <property type="protein sequence ID" value="XHH49992.1"/>
    <property type="molecule type" value="Genomic_DNA"/>
</dbReference>
<evidence type="ECO:0000256" key="13">
    <source>
        <dbReference type="ARBA" id="ARBA00023267"/>
    </source>
</evidence>
<dbReference type="Pfam" id="PF03099">
    <property type="entry name" value="BPL_LplA_LipB"/>
    <property type="match status" value="1"/>
</dbReference>
<comment type="catalytic activity">
    <reaction evidence="14">
        <text>biotin + L-lysyl-[protein] + ATP = N(6)-biotinyl-L-lysyl-[protein] + AMP + diphosphate + H(+)</text>
        <dbReference type="Rhea" id="RHEA:11756"/>
        <dbReference type="Rhea" id="RHEA-COMP:9752"/>
        <dbReference type="Rhea" id="RHEA-COMP:10505"/>
        <dbReference type="ChEBI" id="CHEBI:15378"/>
        <dbReference type="ChEBI" id="CHEBI:29969"/>
        <dbReference type="ChEBI" id="CHEBI:30616"/>
        <dbReference type="ChEBI" id="CHEBI:33019"/>
        <dbReference type="ChEBI" id="CHEBI:57586"/>
        <dbReference type="ChEBI" id="CHEBI:83144"/>
        <dbReference type="ChEBI" id="CHEBI:456215"/>
        <dbReference type="EC" id="6.3.4.15"/>
    </reaction>
</comment>
<dbReference type="GO" id="GO:0015937">
    <property type="term" value="P:coenzyme A biosynthetic process"/>
    <property type="evidence" value="ECO:0007669"/>
    <property type="project" value="UniProtKB-UniRule"/>
</dbReference>
<keyword evidence="10 15" id="KW-0067">ATP-binding</keyword>
<dbReference type="Gene3D" id="3.30.420.40">
    <property type="match status" value="2"/>
</dbReference>
<keyword evidence="9 15" id="KW-0418">Kinase</keyword>
<evidence type="ECO:0000256" key="14">
    <source>
        <dbReference type="ARBA" id="ARBA00047846"/>
    </source>
</evidence>
<keyword evidence="18" id="KW-1185">Reference proteome</keyword>
<evidence type="ECO:0000259" key="16">
    <source>
        <dbReference type="PROSITE" id="PS51733"/>
    </source>
</evidence>
<organism evidence="17 18">
    <name type="scientific">Conchiformibius kuhniae</name>
    <dbReference type="NCBI Taxonomy" id="211502"/>
    <lineage>
        <taxon>Bacteria</taxon>
        <taxon>Pseudomonadati</taxon>
        <taxon>Pseudomonadota</taxon>
        <taxon>Betaproteobacteria</taxon>
        <taxon>Neisseriales</taxon>
        <taxon>Neisseriaceae</taxon>
        <taxon>Conchiformibius</taxon>
    </lineage>
</organism>
<dbReference type="InterPro" id="IPR004143">
    <property type="entry name" value="BPL_LPL_catalytic"/>
</dbReference>
<comment type="subunit">
    <text evidence="15">Homodimer.</text>
</comment>
<feature type="binding site" evidence="15">
    <location>
        <begin position="327"/>
        <end position="334"/>
    </location>
    <ligand>
        <name>ATP</name>
        <dbReference type="ChEBI" id="CHEBI:30616"/>
    </ligand>
</feature>
<dbReference type="NCBIfam" id="TIGR00671">
    <property type="entry name" value="baf"/>
    <property type="match status" value="1"/>
</dbReference>
<dbReference type="SUPFAM" id="SSF53067">
    <property type="entry name" value="Actin-like ATPase domain"/>
    <property type="match status" value="2"/>
</dbReference>
<keyword evidence="7 15" id="KW-0808">Transferase</keyword>
<keyword evidence="12 15" id="KW-0173">Coenzyme A biosynthesis</keyword>
<dbReference type="PANTHER" id="PTHR12835">
    <property type="entry name" value="BIOTIN PROTEIN LIGASE"/>
    <property type="match status" value="1"/>
</dbReference>
<comment type="similarity">
    <text evidence="15">Belongs to the type III pantothenate kinase family.</text>
</comment>
<comment type="cofactor">
    <cofactor evidence="15">
        <name>NH4(+)</name>
        <dbReference type="ChEBI" id="CHEBI:28938"/>
    </cofactor>
    <cofactor evidence="15">
        <name>K(+)</name>
        <dbReference type="ChEBI" id="CHEBI:29103"/>
    </cofactor>
    <text evidence="15">A monovalent cation. Ammonium or potassium.</text>
</comment>
<dbReference type="AlphaFoldDB" id="A0ABD8B7L6"/>
<feature type="binding site" evidence="15">
    <location>
        <position position="410"/>
    </location>
    <ligand>
        <name>substrate</name>
    </ligand>
</feature>
<protein>
    <recommendedName>
        <fullName evidence="15">Type III pantothenate kinase</fullName>
        <ecNumber evidence="15">2.7.1.33</ecNumber>
    </recommendedName>
    <alternativeName>
        <fullName evidence="15">PanK-III</fullName>
    </alternativeName>
    <alternativeName>
        <fullName evidence="15">Pantothenic acid kinase</fullName>
    </alternativeName>
</protein>
<dbReference type="PROSITE" id="PS51733">
    <property type="entry name" value="BPL_LPL_CATALYTIC"/>
    <property type="match status" value="1"/>
</dbReference>
<evidence type="ECO:0000256" key="1">
    <source>
        <dbReference type="ARBA" id="ARBA00001206"/>
    </source>
</evidence>
<feature type="active site" description="Proton acceptor" evidence="15">
    <location>
        <position position="419"/>
    </location>
</feature>
<comment type="function">
    <text evidence="15">Catalyzes the phosphorylation of pantothenate (Pan), the first step in CoA biosynthesis.</text>
</comment>
<evidence type="ECO:0000256" key="11">
    <source>
        <dbReference type="ARBA" id="ARBA00022958"/>
    </source>
</evidence>
<dbReference type="InterPro" id="IPR003142">
    <property type="entry name" value="BPL_C"/>
</dbReference>
<keyword evidence="11 15" id="KW-0630">Potassium</keyword>
<feature type="domain" description="BPL/LPL catalytic" evidence="16">
    <location>
        <begin position="56"/>
        <end position="243"/>
    </location>
</feature>
<dbReference type="InterPro" id="IPR045864">
    <property type="entry name" value="aa-tRNA-synth_II/BPL/LPL"/>
</dbReference>
<dbReference type="CDD" id="cd24015">
    <property type="entry name" value="ASKHA_NBD_PanK-III"/>
    <property type="match status" value="1"/>
</dbReference>
<keyword evidence="5 15" id="KW-0963">Cytoplasm</keyword>
<dbReference type="GO" id="GO:0004594">
    <property type="term" value="F:pantothenate kinase activity"/>
    <property type="evidence" value="ECO:0007669"/>
    <property type="project" value="UniProtKB-UniRule"/>
</dbReference>
<name>A0ABD8B7L6_9NEIS</name>
<dbReference type="PANTHER" id="PTHR12835:SF5">
    <property type="entry name" value="BIOTIN--PROTEIN LIGASE"/>
    <property type="match status" value="1"/>
</dbReference>
<evidence type="ECO:0000256" key="10">
    <source>
        <dbReference type="ARBA" id="ARBA00022840"/>
    </source>
</evidence>
<keyword evidence="13" id="KW-0092">Biotin</keyword>
<dbReference type="Gene3D" id="2.30.30.100">
    <property type="match status" value="1"/>
</dbReference>
<proteinExistence type="inferred from homology"/>
<sequence>MPLHSLLTILADNRPHHITELAHATQRQPQHLNALWQQTPPHIRGLLRQKDGFWQLVRPLALLPEDHSHPHFRLDVLRETTSSNDVLLDAVKRGEAVHRRVVVAHHQTAGRGRQGRGWESRAGECLMFSIGYTFGRERAELGALALVTALACRDALVSLGCPVQIKWPNDLVSGLDKLGGILIETVRRDEQIHAVIGIGINFVLPKTVEHAASVQSVCAAKILPAQLLDAVLNRLHQSLPQFDGHGFAPFQAAYQTAHRDQGREVAILHEGEIRHEGRVLGVAADGTLQLLTEQGEISVASGETSLRLPEQLENGDAPAPVRYLLLDGGNSRLKWAWVENGHITATNQAPYRNLDALNQEWLQYGGGIERVVGAAVCGTAKQAMVAAQLPHVRIEWLGSMKRGLGIYNHYQSPLEHGADRWFNILGSRRFSSNACVVVSCGTAVTVDALTADNHYLGGTIMPGFHLMKESLALKTANLNRAPGKLFPFPTTTANALAGGMMDAVCGSLMLMHSRLQARCGGEAVDVIITGGGAAKVARALPEQFTLDNSVKIVDNLVVFGLLNWIGQA</sequence>
<comment type="pathway">
    <text evidence="4 15">Cofactor biosynthesis; coenzyme A biosynthesis; CoA from (R)-pantothenate: step 1/5.</text>
</comment>
<dbReference type="Proteomes" id="UP000831534">
    <property type="component" value="Chromosome"/>
</dbReference>
<reference evidence="17 18" key="1">
    <citation type="journal article" date="2022" name="Res Sq">
        <title>Evolution of multicellular longitudinally dividing oral cavity symbionts (Neisseriaceae).</title>
        <authorList>
            <person name="Nyongesa S."/>
            <person name="Weber P."/>
            <person name="Bernet E."/>
            <person name="Pullido F."/>
            <person name="Nieckarz M."/>
            <person name="Delaby M."/>
            <person name="Nieves C."/>
            <person name="Viehboeck T."/>
            <person name="Krause N."/>
            <person name="Rivera-Millot A."/>
            <person name="Nakamura A."/>
            <person name="Vischer N."/>
            <person name="VanNieuwenhze M."/>
            <person name="Brun Y."/>
            <person name="Cava F."/>
            <person name="Bulgheresi S."/>
            <person name="Veyrier F."/>
        </authorList>
    </citation>
    <scope>NUCLEOTIDE SEQUENCE [LARGE SCALE GENOMIC DNA]</scope>
    <source>
        <strain evidence="17 18">17694</strain>
    </source>
</reference>
<comment type="subcellular location">
    <subcellularLocation>
        <location evidence="3 15">Cytoplasm</location>
    </subcellularLocation>
</comment>
<comment type="caution">
    <text evidence="15">Lacks conserved residue(s) required for the propagation of feature annotation.</text>
</comment>
<evidence type="ECO:0000256" key="4">
    <source>
        <dbReference type="ARBA" id="ARBA00005225"/>
    </source>
</evidence>
<evidence type="ECO:0000256" key="7">
    <source>
        <dbReference type="ARBA" id="ARBA00022679"/>
    </source>
</evidence>
<keyword evidence="6 17" id="KW-0436">Ligase</keyword>
<dbReference type="NCBIfam" id="TIGR00121">
    <property type="entry name" value="birA_ligase"/>
    <property type="match status" value="1"/>
</dbReference>
<feature type="binding site" evidence="15">
    <location>
        <position position="492"/>
    </location>
    <ligand>
        <name>substrate</name>
    </ligand>
</feature>
<evidence type="ECO:0000256" key="8">
    <source>
        <dbReference type="ARBA" id="ARBA00022741"/>
    </source>
</evidence>
<dbReference type="EC" id="2.7.1.33" evidence="15"/>
<gene>
    <name evidence="15" type="primary">coaX</name>
    <name evidence="17" type="ORF">LVJ77_03190</name>
</gene>
<accession>A0ABD8B7L6</accession>
<dbReference type="SUPFAM" id="SSF55681">
    <property type="entry name" value="Class II aaRS and biotin synthetases"/>
    <property type="match status" value="1"/>
</dbReference>
<evidence type="ECO:0000256" key="5">
    <source>
        <dbReference type="ARBA" id="ARBA00022490"/>
    </source>
</evidence>
<evidence type="ECO:0000256" key="2">
    <source>
        <dbReference type="ARBA" id="ARBA00001958"/>
    </source>
</evidence>
<dbReference type="InterPro" id="IPR004408">
    <property type="entry name" value="Biotin_CoA_COase_ligase"/>
</dbReference>
<evidence type="ECO:0000256" key="6">
    <source>
        <dbReference type="ARBA" id="ARBA00022598"/>
    </source>
</evidence>
<dbReference type="RefSeq" id="WP_027008659.1">
    <property type="nucleotide sequence ID" value="NZ_CP091521.1"/>
</dbReference>
<dbReference type="InterPro" id="IPR043129">
    <property type="entry name" value="ATPase_NBD"/>
</dbReference>